<dbReference type="PANTHER" id="PTHR43244:SF1">
    <property type="entry name" value="5,10-METHYLENETETRAHYDROMETHANOPTERIN REDUCTASE"/>
    <property type="match status" value="1"/>
</dbReference>
<dbReference type="InterPro" id="IPR036661">
    <property type="entry name" value="Luciferase-like_sf"/>
</dbReference>
<accession>A0A7K1FII2</accession>
<reference evidence="3 4" key="1">
    <citation type="submission" date="2019-11" db="EMBL/GenBank/DDBJ databases">
        <authorList>
            <person name="Jiang L.-Q."/>
        </authorList>
    </citation>
    <scope>NUCLEOTIDE SEQUENCE [LARGE SCALE GENOMIC DNA]</scope>
    <source>
        <strain evidence="3 4">YIM 132087</strain>
    </source>
</reference>
<dbReference type="RefSeq" id="WP_154767672.1">
    <property type="nucleotide sequence ID" value="NZ_WLYK01000001.1"/>
</dbReference>
<organism evidence="3 4">
    <name type="scientific">Nakamurella alba</name>
    <dbReference type="NCBI Taxonomy" id="2665158"/>
    <lineage>
        <taxon>Bacteria</taxon>
        <taxon>Bacillati</taxon>
        <taxon>Actinomycetota</taxon>
        <taxon>Actinomycetes</taxon>
        <taxon>Nakamurellales</taxon>
        <taxon>Nakamurellaceae</taxon>
        <taxon>Nakamurella</taxon>
    </lineage>
</organism>
<dbReference type="GO" id="GO:0016705">
    <property type="term" value="F:oxidoreductase activity, acting on paired donors, with incorporation or reduction of molecular oxygen"/>
    <property type="evidence" value="ECO:0007669"/>
    <property type="project" value="InterPro"/>
</dbReference>
<evidence type="ECO:0000313" key="3">
    <source>
        <dbReference type="EMBL" id="MTD13935.1"/>
    </source>
</evidence>
<evidence type="ECO:0000313" key="4">
    <source>
        <dbReference type="Proteomes" id="UP000460221"/>
    </source>
</evidence>
<dbReference type="SUPFAM" id="SSF51679">
    <property type="entry name" value="Bacterial luciferase-like"/>
    <property type="match status" value="1"/>
</dbReference>
<dbReference type="Proteomes" id="UP000460221">
    <property type="component" value="Unassembled WGS sequence"/>
</dbReference>
<dbReference type="Pfam" id="PF00296">
    <property type="entry name" value="Bac_luciferase"/>
    <property type="match status" value="1"/>
</dbReference>
<evidence type="ECO:0000256" key="1">
    <source>
        <dbReference type="ARBA" id="ARBA00023002"/>
    </source>
</evidence>
<dbReference type="InterPro" id="IPR011251">
    <property type="entry name" value="Luciferase-like_dom"/>
</dbReference>
<keyword evidence="1" id="KW-0560">Oxidoreductase</keyword>
<dbReference type="AlphaFoldDB" id="A0A7K1FII2"/>
<gene>
    <name evidence="3" type="ORF">GIS00_08265</name>
</gene>
<evidence type="ECO:0000259" key="2">
    <source>
        <dbReference type="Pfam" id="PF00296"/>
    </source>
</evidence>
<sequence>MKLGIALGYATSAQELLDAVELARAADEIGYDCAWVAEAYGSDAVTVLGAIAATTTRIDIGSGVLQMPARTPAMTSMTAATLDAISGGRLRLGLGVSGPQVSEGWHGVRFDDPLGRTEEYVTLVRSALRRKRLITDGAHFTLPLPDGPGKPLALNLRPLRPDVPIYLAAIGPRNLALLGRIADGWLGIFVDPDRPEDHIDVIRGAAAEAGRDPAAIDITAQVTVSVHEDPQVAAEALRPQAALYIGGMGSKKVNFYHRAATAMGFGAEADEVQRLYLSRDYAGAAATVPFEFLDATGLVGTPERIAGRLGAYAHAGITSVNLGVPPGPLHHRVAVLRTVHEAAAAAGVLD</sequence>
<proteinExistence type="predicted"/>
<feature type="domain" description="Luciferase-like" evidence="2">
    <location>
        <begin position="12"/>
        <end position="318"/>
    </location>
</feature>
<dbReference type="Gene3D" id="3.20.20.30">
    <property type="entry name" value="Luciferase-like domain"/>
    <property type="match status" value="1"/>
</dbReference>
<dbReference type="EMBL" id="WLYK01000001">
    <property type="protein sequence ID" value="MTD13935.1"/>
    <property type="molecule type" value="Genomic_DNA"/>
</dbReference>
<dbReference type="CDD" id="cd01097">
    <property type="entry name" value="Tetrahydromethanopterin_reductase"/>
    <property type="match status" value="1"/>
</dbReference>
<dbReference type="InterPro" id="IPR019951">
    <property type="entry name" value="F420_OxRdatse_Rv3520c_pred"/>
</dbReference>
<name>A0A7K1FII2_9ACTN</name>
<keyword evidence="4" id="KW-1185">Reference proteome</keyword>
<dbReference type="NCBIfam" id="TIGR03559">
    <property type="entry name" value="F420_Rv3520c"/>
    <property type="match status" value="1"/>
</dbReference>
<dbReference type="PANTHER" id="PTHR43244">
    <property type="match status" value="1"/>
</dbReference>
<dbReference type="InterPro" id="IPR050564">
    <property type="entry name" value="F420-G6PD/mer"/>
</dbReference>
<protein>
    <submittedName>
        <fullName evidence="3">LLM class F420-dependent oxidoreductase</fullName>
    </submittedName>
</protein>
<comment type="caution">
    <text evidence="3">The sequence shown here is derived from an EMBL/GenBank/DDBJ whole genome shotgun (WGS) entry which is preliminary data.</text>
</comment>